<name>U7DBE2_9BACT</name>
<keyword evidence="3 5" id="KW-0687">Ribonucleoprotein</keyword>
<organism evidence="8 9">
    <name type="scientific">Chitinivibrio alkaliphilus ACht1</name>
    <dbReference type="NCBI Taxonomy" id="1313304"/>
    <lineage>
        <taxon>Bacteria</taxon>
        <taxon>Pseudomonadati</taxon>
        <taxon>Fibrobacterota</taxon>
        <taxon>Chitinivibrionia</taxon>
        <taxon>Chitinivibrionales</taxon>
        <taxon>Chitinivibrionaceae</taxon>
        <taxon>Chitinivibrio</taxon>
    </lineage>
</organism>
<protein>
    <recommendedName>
        <fullName evidence="4 5">Small ribosomal subunit protein bS21</fullName>
    </recommendedName>
</protein>
<dbReference type="Pfam" id="PF01165">
    <property type="entry name" value="Ribosomal_S21"/>
    <property type="match status" value="1"/>
</dbReference>
<accession>U7DBE2</accession>
<evidence type="ECO:0000256" key="1">
    <source>
        <dbReference type="ARBA" id="ARBA00006640"/>
    </source>
</evidence>
<dbReference type="GO" id="GO:0006412">
    <property type="term" value="P:translation"/>
    <property type="evidence" value="ECO:0007669"/>
    <property type="project" value="UniProtKB-UniRule"/>
</dbReference>
<dbReference type="GO" id="GO:0003735">
    <property type="term" value="F:structural constituent of ribosome"/>
    <property type="evidence" value="ECO:0007669"/>
    <property type="project" value="InterPro"/>
</dbReference>
<dbReference type="NCBIfam" id="TIGR00030">
    <property type="entry name" value="S21p"/>
    <property type="match status" value="1"/>
</dbReference>
<evidence type="ECO:0000256" key="2">
    <source>
        <dbReference type="ARBA" id="ARBA00022980"/>
    </source>
</evidence>
<dbReference type="EMBL" id="ASJR01000001">
    <property type="protein sequence ID" value="ERP39332.1"/>
    <property type="molecule type" value="Genomic_DNA"/>
</dbReference>
<dbReference type="HAMAP" id="MF_00358">
    <property type="entry name" value="Ribosomal_bS21"/>
    <property type="match status" value="1"/>
</dbReference>
<keyword evidence="9" id="KW-1185">Reference proteome</keyword>
<dbReference type="InterPro" id="IPR038380">
    <property type="entry name" value="Ribosomal_bS21_sf"/>
</dbReference>
<feature type="compositionally biased region" description="Basic residues" evidence="7">
    <location>
        <begin position="46"/>
        <end position="55"/>
    </location>
</feature>
<evidence type="ECO:0000256" key="3">
    <source>
        <dbReference type="ARBA" id="ARBA00023274"/>
    </source>
</evidence>
<comment type="similarity">
    <text evidence="1 5 6">Belongs to the bacterial ribosomal protein bS21 family.</text>
</comment>
<dbReference type="eggNOG" id="COG0828">
    <property type="taxonomic scope" value="Bacteria"/>
</dbReference>
<dbReference type="PANTHER" id="PTHR21109">
    <property type="entry name" value="MITOCHONDRIAL 28S RIBOSOMAL PROTEIN S21"/>
    <property type="match status" value="1"/>
</dbReference>
<evidence type="ECO:0000256" key="5">
    <source>
        <dbReference type="HAMAP-Rule" id="MF_00358"/>
    </source>
</evidence>
<keyword evidence="2 5" id="KW-0689">Ribosomal protein</keyword>
<dbReference type="GO" id="GO:1990904">
    <property type="term" value="C:ribonucleoprotein complex"/>
    <property type="evidence" value="ECO:0007669"/>
    <property type="project" value="UniProtKB-KW"/>
</dbReference>
<dbReference type="Gene3D" id="1.20.5.1150">
    <property type="entry name" value="Ribosomal protein S8"/>
    <property type="match status" value="1"/>
</dbReference>
<dbReference type="GO" id="GO:0005840">
    <property type="term" value="C:ribosome"/>
    <property type="evidence" value="ECO:0007669"/>
    <property type="project" value="UniProtKB-KW"/>
</dbReference>
<dbReference type="InterPro" id="IPR001911">
    <property type="entry name" value="Ribosomal_bS21"/>
</dbReference>
<dbReference type="OrthoDB" id="9799244at2"/>
<dbReference type="RefSeq" id="WP_022635692.1">
    <property type="nucleotide sequence ID" value="NZ_ASJR01000001.1"/>
</dbReference>
<dbReference type="PANTHER" id="PTHR21109:SF22">
    <property type="entry name" value="SMALL RIBOSOMAL SUBUNIT PROTEIN BS21"/>
    <property type="match status" value="1"/>
</dbReference>
<dbReference type="STRING" id="1313304.CALK_0128"/>
<dbReference type="PRINTS" id="PR00976">
    <property type="entry name" value="RIBOSOMALS21"/>
</dbReference>
<dbReference type="AlphaFoldDB" id="U7DBE2"/>
<reference evidence="8 9" key="1">
    <citation type="journal article" date="2013" name="Environ. Microbiol.">
        <title>Genome analysis of Chitinivibrio alkaliphilus gen. nov., sp. nov., a novel extremely haloalkaliphilic anaerobic chitinolytic bacterium from the candidate phylum Termite Group 3.</title>
        <authorList>
            <person name="Sorokin D.Y."/>
            <person name="Gumerov V.M."/>
            <person name="Rakitin A.L."/>
            <person name="Beletsky A.V."/>
            <person name="Damste J.S."/>
            <person name="Muyzer G."/>
            <person name="Mardanov A.V."/>
            <person name="Ravin N.V."/>
        </authorList>
    </citation>
    <scope>NUCLEOTIDE SEQUENCE [LARGE SCALE GENOMIC DNA]</scope>
    <source>
        <strain evidence="8 9">ACht1</strain>
    </source>
</reference>
<evidence type="ECO:0000256" key="6">
    <source>
        <dbReference type="RuleBase" id="RU000667"/>
    </source>
</evidence>
<evidence type="ECO:0000256" key="4">
    <source>
        <dbReference type="ARBA" id="ARBA00035135"/>
    </source>
</evidence>
<evidence type="ECO:0000256" key="7">
    <source>
        <dbReference type="SAM" id="MobiDB-lite"/>
    </source>
</evidence>
<evidence type="ECO:0000313" key="9">
    <source>
        <dbReference type="Proteomes" id="UP000017148"/>
    </source>
</evidence>
<gene>
    <name evidence="5" type="primary">rpsU</name>
    <name evidence="8" type="ORF">CALK_0128</name>
</gene>
<sequence length="68" mass="8401">MNGIVVRDNEKFEKAVKRFTKICERAGVLSDVKRHRRYEKPSAELKRKKNARERKRLREERRKLRSYR</sequence>
<dbReference type="Proteomes" id="UP000017148">
    <property type="component" value="Unassembled WGS sequence"/>
</dbReference>
<proteinExistence type="inferred from homology"/>
<comment type="caution">
    <text evidence="8">The sequence shown here is derived from an EMBL/GenBank/DDBJ whole genome shotgun (WGS) entry which is preliminary data.</text>
</comment>
<feature type="region of interest" description="Disordered" evidence="7">
    <location>
        <begin position="39"/>
        <end position="68"/>
    </location>
</feature>
<evidence type="ECO:0000313" key="8">
    <source>
        <dbReference type="EMBL" id="ERP39332.1"/>
    </source>
</evidence>